<protein>
    <submittedName>
        <fullName evidence="1">Uncharacterized protein</fullName>
    </submittedName>
</protein>
<accession>A0AAW2P1E7</accession>
<reference evidence="1" key="2">
    <citation type="journal article" date="2024" name="Plant">
        <title>Genomic evolution and insights into agronomic trait innovations of Sesamum species.</title>
        <authorList>
            <person name="Miao H."/>
            <person name="Wang L."/>
            <person name="Qu L."/>
            <person name="Liu H."/>
            <person name="Sun Y."/>
            <person name="Le M."/>
            <person name="Wang Q."/>
            <person name="Wei S."/>
            <person name="Zheng Y."/>
            <person name="Lin W."/>
            <person name="Duan Y."/>
            <person name="Cao H."/>
            <person name="Xiong S."/>
            <person name="Wang X."/>
            <person name="Wei L."/>
            <person name="Li C."/>
            <person name="Ma Q."/>
            <person name="Ju M."/>
            <person name="Zhao R."/>
            <person name="Li G."/>
            <person name="Mu C."/>
            <person name="Tian Q."/>
            <person name="Mei H."/>
            <person name="Zhang T."/>
            <person name="Gao T."/>
            <person name="Zhang H."/>
        </authorList>
    </citation>
    <scope>NUCLEOTIDE SEQUENCE</scope>
    <source>
        <strain evidence="1">G02</strain>
    </source>
</reference>
<comment type="caution">
    <text evidence="1">The sequence shown here is derived from an EMBL/GenBank/DDBJ whole genome shotgun (WGS) entry which is preliminary data.</text>
</comment>
<organism evidence="1">
    <name type="scientific">Sesamum radiatum</name>
    <name type="common">Black benniseed</name>
    <dbReference type="NCBI Taxonomy" id="300843"/>
    <lineage>
        <taxon>Eukaryota</taxon>
        <taxon>Viridiplantae</taxon>
        <taxon>Streptophyta</taxon>
        <taxon>Embryophyta</taxon>
        <taxon>Tracheophyta</taxon>
        <taxon>Spermatophyta</taxon>
        <taxon>Magnoliopsida</taxon>
        <taxon>eudicotyledons</taxon>
        <taxon>Gunneridae</taxon>
        <taxon>Pentapetalae</taxon>
        <taxon>asterids</taxon>
        <taxon>lamiids</taxon>
        <taxon>Lamiales</taxon>
        <taxon>Pedaliaceae</taxon>
        <taxon>Sesamum</taxon>
    </lineage>
</organism>
<name>A0AAW2P1E7_SESRA</name>
<dbReference type="PANTHER" id="PTHR33240:SF8">
    <property type="entry name" value="OS03G0439900 PROTEIN"/>
    <property type="match status" value="1"/>
</dbReference>
<proteinExistence type="predicted"/>
<reference evidence="1" key="1">
    <citation type="submission" date="2020-06" db="EMBL/GenBank/DDBJ databases">
        <authorList>
            <person name="Li T."/>
            <person name="Hu X."/>
            <person name="Zhang T."/>
            <person name="Song X."/>
            <person name="Zhang H."/>
            <person name="Dai N."/>
            <person name="Sheng W."/>
            <person name="Hou X."/>
            <person name="Wei L."/>
        </authorList>
    </citation>
    <scope>NUCLEOTIDE SEQUENCE</scope>
    <source>
        <strain evidence="1">G02</strain>
        <tissue evidence="1">Leaf</tissue>
    </source>
</reference>
<evidence type="ECO:0000313" key="1">
    <source>
        <dbReference type="EMBL" id="KAL0349775.1"/>
    </source>
</evidence>
<dbReference type="EMBL" id="JACGWJ010000018">
    <property type="protein sequence ID" value="KAL0349775.1"/>
    <property type="molecule type" value="Genomic_DNA"/>
</dbReference>
<sequence length="151" mass="16903">MKPKQRCFGHFPLANFFSSKILVDSGSSADIIFYDAYVQLGIDNAQLLKVNTPLTFFSGEMMLKGKVMLCSFGSLPEEVYKMVKVLMVKAPSAYNTILRRLSLNLFQAIASTFHMKTKVPHFCCRGRGCGKRTNGESLLCKHPNEIKKEVG</sequence>
<dbReference type="AlphaFoldDB" id="A0AAW2P1E7"/>
<dbReference type="PANTHER" id="PTHR33240">
    <property type="entry name" value="OS08G0508500 PROTEIN"/>
    <property type="match status" value="1"/>
</dbReference>
<gene>
    <name evidence="1" type="ORF">Sradi_4126700</name>
</gene>